<dbReference type="AlphaFoldDB" id="A0A1J0R5M7"/>
<evidence type="ECO:0000256" key="8">
    <source>
        <dbReference type="SAM" id="SignalP"/>
    </source>
</evidence>
<dbReference type="SUPFAM" id="SSF118251">
    <property type="entry name" value="Variant surface glycoprotein MITAT 1.2, VSG 221, C-terminal domain"/>
    <property type="match status" value="1"/>
</dbReference>
<protein>
    <submittedName>
        <fullName evidence="9">Variant surface glycoprotein 1125.350</fullName>
    </submittedName>
</protein>
<evidence type="ECO:0000313" key="9">
    <source>
        <dbReference type="EMBL" id="APD73158.1"/>
    </source>
</evidence>
<proteinExistence type="predicted"/>
<comment type="subcellular location">
    <subcellularLocation>
        <location evidence="2">Cell membrane</location>
        <topology evidence="2">Lipid-anchor</topology>
        <topology evidence="2">GPI-anchor</topology>
    </subcellularLocation>
</comment>
<evidence type="ECO:0000256" key="7">
    <source>
        <dbReference type="ARBA" id="ARBA00023288"/>
    </source>
</evidence>
<comment type="function">
    <text evidence="1">VSG forms a coat on the surface of the parasite. The trypanosome evades the immune response of the host by expressing a series of antigenically distinct VSGs from an estimated 1000 VSG genes.</text>
</comment>
<dbReference type="GO" id="GO:0098552">
    <property type="term" value="C:side of membrane"/>
    <property type="evidence" value="ECO:0007669"/>
    <property type="project" value="UniProtKB-KW"/>
</dbReference>
<organism evidence="9">
    <name type="scientific">Trypanosoma brucei</name>
    <dbReference type="NCBI Taxonomy" id="5691"/>
    <lineage>
        <taxon>Eukaryota</taxon>
        <taxon>Discoba</taxon>
        <taxon>Euglenozoa</taxon>
        <taxon>Kinetoplastea</taxon>
        <taxon>Metakinetoplastina</taxon>
        <taxon>Trypanosomatida</taxon>
        <taxon>Trypanosomatidae</taxon>
        <taxon>Trypanosoma</taxon>
    </lineage>
</organism>
<keyword evidence="4" id="KW-0336">GPI-anchor</keyword>
<dbReference type="VEuPathDB" id="TriTrypDB:Tb427_000602000"/>
<accession>A0A1J0R5M7</accession>
<evidence type="ECO:0000256" key="2">
    <source>
        <dbReference type="ARBA" id="ARBA00004609"/>
    </source>
</evidence>
<feature type="chain" id="PRO_5012452922" evidence="8">
    <location>
        <begin position="23"/>
        <end position="486"/>
    </location>
</feature>
<dbReference type="SUPFAM" id="SSF58087">
    <property type="entry name" value="Variant surface glycoprotein (N-terminal domain)"/>
    <property type="match status" value="1"/>
</dbReference>
<evidence type="ECO:0000256" key="6">
    <source>
        <dbReference type="ARBA" id="ARBA00023180"/>
    </source>
</evidence>
<feature type="signal peptide" evidence="8">
    <location>
        <begin position="1"/>
        <end position="22"/>
    </location>
</feature>
<evidence type="ECO:0000256" key="5">
    <source>
        <dbReference type="ARBA" id="ARBA00023136"/>
    </source>
</evidence>
<dbReference type="GO" id="GO:0005886">
    <property type="term" value="C:plasma membrane"/>
    <property type="evidence" value="ECO:0007669"/>
    <property type="project" value="UniProtKB-SubCell"/>
</dbReference>
<keyword evidence="3" id="KW-1003">Cell membrane</keyword>
<evidence type="ECO:0000256" key="1">
    <source>
        <dbReference type="ARBA" id="ARBA00002523"/>
    </source>
</evidence>
<keyword evidence="6" id="KW-0325">Glycoprotein</keyword>
<dbReference type="EMBL" id="KX699202">
    <property type="protein sequence ID" value="APD73158.1"/>
    <property type="molecule type" value="Genomic_DNA"/>
</dbReference>
<reference evidence="9" key="1">
    <citation type="submission" date="2016-08" db="EMBL/GenBank/DDBJ databases">
        <title>VSG repertoire of Trypanosoma brucei EATRO 1125.</title>
        <authorList>
            <person name="Cross G.A."/>
        </authorList>
    </citation>
    <scope>NUCLEOTIDE SEQUENCE</scope>
    <source>
        <strain evidence="9">EATRO 1125</strain>
    </source>
</reference>
<dbReference type="VEuPathDB" id="TriTrypDB:Tb11.v5.0137"/>
<keyword evidence="7" id="KW-0449">Lipoprotein</keyword>
<name>A0A1J0R5M7_9TRYP</name>
<keyword evidence="5" id="KW-0472">Membrane</keyword>
<keyword evidence="8" id="KW-0732">Signal</keyword>
<evidence type="ECO:0000256" key="4">
    <source>
        <dbReference type="ARBA" id="ARBA00022622"/>
    </source>
</evidence>
<sequence length="486" mass="51298">MRVNIQLQTIFVAVLQVASTSGAASTATAAVDSPCTEYYYGQKLIDHFKSQQNKPNEAARQIQEQVIALQLAAGAAEGPQERYGFEILLAIATRKLNRQIKEGAKGNIERQTAIDVLLQRQQQVATAMAMTPTGKLAKSGASHATGGSELGAGNTGKCTVTFKPPTRAFSECKQTVENKPALEKAAAELSTAKQINFIKDDYFTMQPISVVALAFGTVNTVSGKTAQNDCAADPSQSRGGIGHGIGADITLSRPAAEAAAAVPVGQTAEDNSKCRTTAVKKPDGVLTGEYLADVICRAQAMGPVTTKPLTASTLSALASDPDAQEIAKAIASVTNTKKSDSDSTAEFAKKVFTQVLGRDEAVTKTVYLDKLNTQSITYNVGETPISNKIEAIAKTPAAGEALAFFFTQAYERIKAKPTTTVVVTTDCKGTNKDQCNKEKCDFKEGECKAKEGVSIETAEKVGTQNTTGSNSFVINKAPLLLAVLIL</sequence>
<evidence type="ECO:0000256" key="3">
    <source>
        <dbReference type="ARBA" id="ARBA00022475"/>
    </source>
</evidence>
<dbReference type="InterPro" id="IPR027446">
    <property type="entry name" value="VSG_C_dom_sf"/>
</dbReference>